<dbReference type="Proteomes" id="UP001596084">
    <property type="component" value="Unassembled WGS sequence"/>
</dbReference>
<feature type="domain" description="Porin" evidence="12">
    <location>
        <begin position="10"/>
        <end position="341"/>
    </location>
</feature>
<evidence type="ECO:0000256" key="9">
    <source>
        <dbReference type="ARBA" id="ARBA00023136"/>
    </source>
</evidence>
<dbReference type="Gene3D" id="2.40.160.10">
    <property type="entry name" value="Porin"/>
    <property type="match status" value="1"/>
</dbReference>
<organism evidence="13 14">
    <name type="scientific">Polaromonas jejuensis</name>
    <dbReference type="NCBI Taxonomy" id="457502"/>
    <lineage>
        <taxon>Bacteria</taxon>
        <taxon>Pseudomonadati</taxon>
        <taxon>Pseudomonadota</taxon>
        <taxon>Betaproteobacteria</taxon>
        <taxon>Burkholderiales</taxon>
        <taxon>Comamonadaceae</taxon>
        <taxon>Polaromonas</taxon>
    </lineage>
</organism>
<gene>
    <name evidence="13" type="ORF">ACFPP7_16775</name>
</gene>
<dbReference type="PANTHER" id="PTHR34501">
    <property type="entry name" value="PROTEIN YDDL-RELATED"/>
    <property type="match status" value="1"/>
</dbReference>
<keyword evidence="14" id="KW-1185">Reference proteome</keyword>
<keyword evidence="9" id="KW-0472">Membrane</keyword>
<evidence type="ECO:0000259" key="12">
    <source>
        <dbReference type="Pfam" id="PF13609"/>
    </source>
</evidence>
<dbReference type="EMBL" id="JBHSMX010000045">
    <property type="protein sequence ID" value="MFC5522547.1"/>
    <property type="molecule type" value="Genomic_DNA"/>
</dbReference>
<evidence type="ECO:0000256" key="7">
    <source>
        <dbReference type="ARBA" id="ARBA00023065"/>
    </source>
</evidence>
<evidence type="ECO:0000256" key="1">
    <source>
        <dbReference type="ARBA" id="ARBA00004571"/>
    </source>
</evidence>
<keyword evidence="8" id="KW-0626">Porin</keyword>
<sequence length="377" mass="38972">MKKLLLGSIAVLGSGLSLAQSSVTVFGVLDTALEITKADGAPSLTRIQSGANIPSRIGFKGSEDLGGGLSAAFWLEAGVFVDTGAGQLTNSNNTPAGSTGAGGLTFNRRSTVSLLGRFGEVRVGRDVVPSSLNYVVFDAFGGNGIGNSSALMLSNGVFSSVTALRASNTVGYFLPSDLGGWYGQAMVALGENASNVAPGATGKHDGDFYGARVGYRNAKLDVALAAGRTRYELPPTSTAVAGNSDRLNLGASYDFGMMRLLGLASTERRARGTGGEGSNVSFSVGAVIPRGASDFKLQYAQVKQNVIAGSNDARQYSAGWVYNLSKRTALYTTLSLLDNRGNSKLYVLNTTGGLSTPATTIPGGNIRGFDFGIRHSF</sequence>
<protein>
    <submittedName>
        <fullName evidence="13">Porin</fullName>
    </submittedName>
</protein>
<accession>A0ABW0QEF9</accession>
<dbReference type="SUPFAM" id="SSF56935">
    <property type="entry name" value="Porins"/>
    <property type="match status" value="1"/>
</dbReference>
<keyword evidence="10" id="KW-0998">Cell outer membrane</keyword>
<evidence type="ECO:0000256" key="4">
    <source>
        <dbReference type="ARBA" id="ARBA00022452"/>
    </source>
</evidence>
<keyword evidence="6 11" id="KW-0732">Signal</keyword>
<evidence type="ECO:0000256" key="5">
    <source>
        <dbReference type="ARBA" id="ARBA00022692"/>
    </source>
</evidence>
<evidence type="ECO:0000313" key="13">
    <source>
        <dbReference type="EMBL" id="MFC5522547.1"/>
    </source>
</evidence>
<dbReference type="PANTHER" id="PTHR34501:SF9">
    <property type="entry name" value="MAJOR OUTER MEMBRANE PROTEIN P.IA"/>
    <property type="match status" value="1"/>
</dbReference>
<evidence type="ECO:0000256" key="10">
    <source>
        <dbReference type="ARBA" id="ARBA00023237"/>
    </source>
</evidence>
<name>A0ABW0QEF9_9BURK</name>
<keyword evidence="3" id="KW-0813">Transport</keyword>
<comment type="caution">
    <text evidence="13">The sequence shown here is derived from an EMBL/GenBank/DDBJ whole genome shotgun (WGS) entry which is preliminary data.</text>
</comment>
<evidence type="ECO:0000256" key="3">
    <source>
        <dbReference type="ARBA" id="ARBA00022448"/>
    </source>
</evidence>
<comment type="subcellular location">
    <subcellularLocation>
        <location evidence="1">Cell outer membrane</location>
        <topology evidence="1">Multi-pass membrane protein</topology>
    </subcellularLocation>
</comment>
<keyword evidence="7" id="KW-0406">Ion transport</keyword>
<dbReference type="Pfam" id="PF13609">
    <property type="entry name" value="Porin_4"/>
    <property type="match status" value="1"/>
</dbReference>
<dbReference type="RefSeq" id="WP_068836223.1">
    <property type="nucleotide sequence ID" value="NZ_JBHSMX010000045.1"/>
</dbReference>
<proteinExistence type="predicted"/>
<feature type="chain" id="PRO_5046480859" evidence="11">
    <location>
        <begin position="20"/>
        <end position="377"/>
    </location>
</feature>
<reference evidence="14" key="1">
    <citation type="journal article" date="2019" name="Int. J. Syst. Evol. Microbiol.">
        <title>The Global Catalogue of Microorganisms (GCM) 10K type strain sequencing project: providing services to taxonomists for standard genome sequencing and annotation.</title>
        <authorList>
            <consortium name="The Broad Institute Genomics Platform"/>
            <consortium name="The Broad Institute Genome Sequencing Center for Infectious Disease"/>
            <person name="Wu L."/>
            <person name="Ma J."/>
        </authorList>
    </citation>
    <scope>NUCLEOTIDE SEQUENCE [LARGE SCALE GENOMIC DNA]</scope>
    <source>
        <strain evidence="14">CGMCC 4.7277</strain>
    </source>
</reference>
<evidence type="ECO:0000256" key="2">
    <source>
        <dbReference type="ARBA" id="ARBA00011233"/>
    </source>
</evidence>
<evidence type="ECO:0000256" key="8">
    <source>
        <dbReference type="ARBA" id="ARBA00023114"/>
    </source>
</evidence>
<keyword evidence="4" id="KW-1134">Transmembrane beta strand</keyword>
<feature type="signal peptide" evidence="11">
    <location>
        <begin position="1"/>
        <end position="19"/>
    </location>
</feature>
<dbReference type="InterPro" id="IPR033900">
    <property type="entry name" value="Gram_neg_porin_domain"/>
</dbReference>
<dbReference type="CDD" id="cd00342">
    <property type="entry name" value="gram_neg_porins"/>
    <property type="match status" value="1"/>
</dbReference>
<dbReference type="InterPro" id="IPR050298">
    <property type="entry name" value="Gram-neg_bact_OMP"/>
</dbReference>
<evidence type="ECO:0000256" key="6">
    <source>
        <dbReference type="ARBA" id="ARBA00022729"/>
    </source>
</evidence>
<dbReference type="InterPro" id="IPR023614">
    <property type="entry name" value="Porin_dom_sf"/>
</dbReference>
<keyword evidence="5" id="KW-0812">Transmembrane</keyword>
<evidence type="ECO:0000256" key="11">
    <source>
        <dbReference type="SAM" id="SignalP"/>
    </source>
</evidence>
<evidence type="ECO:0000313" key="14">
    <source>
        <dbReference type="Proteomes" id="UP001596084"/>
    </source>
</evidence>
<dbReference type="InterPro" id="IPR002299">
    <property type="entry name" value="Porin_Neis"/>
</dbReference>
<dbReference type="PRINTS" id="PR00184">
    <property type="entry name" value="NEISSPPORIN"/>
</dbReference>
<comment type="subunit">
    <text evidence="2">Homotrimer.</text>
</comment>